<evidence type="ECO:0000313" key="1">
    <source>
        <dbReference type="EMBL" id="GBM10845.1"/>
    </source>
</evidence>
<proteinExistence type="predicted"/>
<keyword evidence="2" id="KW-1185">Reference proteome</keyword>
<dbReference type="Proteomes" id="UP000499080">
    <property type="component" value="Unassembled WGS sequence"/>
</dbReference>
<name>A0A4Y2D5L8_ARAVE</name>
<evidence type="ECO:0000313" key="2">
    <source>
        <dbReference type="Proteomes" id="UP000499080"/>
    </source>
</evidence>
<comment type="caution">
    <text evidence="1">The sequence shown here is derived from an EMBL/GenBank/DDBJ whole genome shotgun (WGS) entry which is preliminary data.</text>
</comment>
<organism evidence="1 2">
    <name type="scientific">Araneus ventricosus</name>
    <name type="common">Orbweaver spider</name>
    <name type="synonym">Epeira ventricosa</name>
    <dbReference type="NCBI Taxonomy" id="182803"/>
    <lineage>
        <taxon>Eukaryota</taxon>
        <taxon>Metazoa</taxon>
        <taxon>Ecdysozoa</taxon>
        <taxon>Arthropoda</taxon>
        <taxon>Chelicerata</taxon>
        <taxon>Arachnida</taxon>
        <taxon>Araneae</taxon>
        <taxon>Araneomorphae</taxon>
        <taxon>Entelegynae</taxon>
        <taxon>Araneoidea</taxon>
        <taxon>Araneidae</taxon>
        <taxon>Araneus</taxon>
    </lineage>
</organism>
<gene>
    <name evidence="1" type="ORF">AVEN_42108_1</name>
</gene>
<protein>
    <submittedName>
        <fullName evidence="1">Uncharacterized protein</fullName>
    </submittedName>
</protein>
<dbReference type="AlphaFoldDB" id="A0A4Y2D5L8"/>
<sequence length="96" mass="10568">MGRGAELASFFRYSVLPLLHRKASFGILMLPAHSGLVYQQTGGHLSLLICLIALNKTALAGNDAHLSDMLKMVSFSINTHLHMGLHFPLYIVQHGR</sequence>
<accession>A0A4Y2D5L8</accession>
<dbReference type="EMBL" id="BGPR01000291">
    <property type="protein sequence ID" value="GBM10845.1"/>
    <property type="molecule type" value="Genomic_DNA"/>
</dbReference>
<reference evidence="1 2" key="1">
    <citation type="journal article" date="2019" name="Sci. Rep.">
        <title>Orb-weaving spider Araneus ventricosus genome elucidates the spidroin gene catalogue.</title>
        <authorList>
            <person name="Kono N."/>
            <person name="Nakamura H."/>
            <person name="Ohtoshi R."/>
            <person name="Moran D.A.P."/>
            <person name="Shinohara A."/>
            <person name="Yoshida Y."/>
            <person name="Fujiwara M."/>
            <person name="Mori M."/>
            <person name="Tomita M."/>
            <person name="Arakawa K."/>
        </authorList>
    </citation>
    <scope>NUCLEOTIDE SEQUENCE [LARGE SCALE GENOMIC DNA]</scope>
</reference>